<dbReference type="PROSITE" id="PS52029">
    <property type="entry name" value="LD_TPASE"/>
    <property type="match status" value="1"/>
</dbReference>
<feature type="active site" description="Proton donor/acceptor" evidence="7">
    <location>
        <position position="325"/>
    </location>
</feature>
<keyword evidence="6 7" id="KW-0961">Cell wall biogenesis/degradation</keyword>
<keyword evidence="11" id="KW-1185">Reference proteome</keyword>
<comment type="caution">
    <text evidence="10">The sequence shown here is derived from an EMBL/GenBank/DDBJ whole genome shotgun (WGS) entry which is preliminary data.</text>
</comment>
<sequence length="402" mass="41418">MKSSRTASFGPLATLIGCLVLVLGLAACQGQPPGGTAAGKPTAAAMANVVMTPKSGSSNIAPATPVTVAVTSGSLGTVTVKSSKGDDVTGAVAGGKWTSKGKLAFGATYTVQATLTGQPAGTVGTFSTAATPSGDASVHASSFNGDGASYGIGMPLILKLDSPLTTKEQRAAFEKSVKVTTTPASTGAWGWINSKEVHFRPQQYWSAGTKIHLAVGTAGVQFSDGKWGRTDITVDFSIGRDQRLVADAQSHRLVLTVDGKQVKDLPVSLGSPQHPSSSGTLLIIEKRATAVFDSGTYGVPASAPGGYKTNVNDVERLTWGGEFIHSAPWSVGQQGNTNVSHGCINVAPTPADWLFHNLQVGDPIDVRNTGSPVKAYDGWTDWTYSWDQWVAKSASGSVPTGA</sequence>
<evidence type="ECO:0000259" key="9">
    <source>
        <dbReference type="PROSITE" id="PS52029"/>
    </source>
</evidence>
<evidence type="ECO:0000256" key="4">
    <source>
        <dbReference type="ARBA" id="ARBA00022984"/>
    </source>
</evidence>
<dbReference type="PANTHER" id="PTHR30582">
    <property type="entry name" value="L,D-TRANSPEPTIDASE"/>
    <property type="match status" value="1"/>
</dbReference>
<feature type="active site" description="Nucleophile" evidence="7">
    <location>
        <position position="343"/>
    </location>
</feature>
<dbReference type="Gene3D" id="2.40.440.10">
    <property type="entry name" value="L,D-transpeptidase catalytic domain-like"/>
    <property type="match status" value="1"/>
</dbReference>
<feature type="chain" id="PRO_5046491632" evidence="8">
    <location>
        <begin position="27"/>
        <end position="402"/>
    </location>
</feature>
<accession>A0ABN2IC11</accession>
<dbReference type="InterPro" id="IPR005490">
    <property type="entry name" value="LD_TPept_cat_dom"/>
</dbReference>
<evidence type="ECO:0000256" key="3">
    <source>
        <dbReference type="ARBA" id="ARBA00022960"/>
    </source>
</evidence>
<dbReference type="Pfam" id="PF03734">
    <property type="entry name" value="YkuD"/>
    <property type="match status" value="1"/>
</dbReference>
<gene>
    <name evidence="10" type="ORF">GCM10009765_59470</name>
</gene>
<evidence type="ECO:0000313" key="11">
    <source>
        <dbReference type="Proteomes" id="UP001500618"/>
    </source>
</evidence>
<protein>
    <submittedName>
        <fullName evidence="10">Ig-like domain-containing protein</fullName>
    </submittedName>
</protein>
<keyword evidence="5" id="KW-0012">Acyltransferase</keyword>
<proteinExistence type="predicted"/>
<feature type="signal peptide" evidence="8">
    <location>
        <begin position="1"/>
        <end position="26"/>
    </location>
</feature>
<dbReference type="PROSITE" id="PS51257">
    <property type="entry name" value="PROKAR_LIPOPROTEIN"/>
    <property type="match status" value="1"/>
</dbReference>
<dbReference type="Pfam" id="PF17964">
    <property type="entry name" value="Big_10"/>
    <property type="match status" value="1"/>
</dbReference>
<dbReference type="InterPro" id="IPR050979">
    <property type="entry name" value="LD-transpeptidase"/>
</dbReference>
<keyword evidence="4 7" id="KW-0573">Peptidoglycan synthesis</keyword>
<keyword evidence="2" id="KW-0808">Transferase</keyword>
<evidence type="ECO:0000256" key="7">
    <source>
        <dbReference type="PROSITE-ProRule" id="PRU01373"/>
    </source>
</evidence>
<evidence type="ECO:0000313" key="10">
    <source>
        <dbReference type="EMBL" id="GAA1702091.1"/>
    </source>
</evidence>
<name>A0ABN2IC11_9ACTN</name>
<comment type="pathway">
    <text evidence="1 7">Cell wall biogenesis; peptidoglycan biosynthesis.</text>
</comment>
<dbReference type="Gene3D" id="2.60.40.3710">
    <property type="match status" value="1"/>
</dbReference>
<evidence type="ECO:0000256" key="2">
    <source>
        <dbReference type="ARBA" id="ARBA00022679"/>
    </source>
</evidence>
<organism evidence="10 11">
    <name type="scientific">Fodinicola feengrottensis</name>
    <dbReference type="NCBI Taxonomy" id="435914"/>
    <lineage>
        <taxon>Bacteria</taxon>
        <taxon>Bacillati</taxon>
        <taxon>Actinomycetota</taxon>
        <taxon>Actinomycetes</taxon>
        <taxon>Mycobacteriales</taxon>
        <taxon>Fodinicola</taxon>
    </lineage>
</organism>
<keyword evidence="3 7" id="KW-0133">Cell shape</keyword>
<dbReference type="InterPro" id="IPR041280">
    <property type="entry name" value="Big_10"/>
</dbReference>
<reference evidence="10 11" key="1">
    <citation type="journal article" date="2019" name="Int. J. Syst. Evol. Microbiol.">
        <title>The Global Catalogue of Microorganisms (GCM) 10K type strain sequencing project: providing services to taxonomists for standard genome sequencing and annotation.</title>
        <authorList>
            <consortium name="The Broad Institute Genomics Platform"/>
            <consortium name="The Broad Institute Genome Sequencing Center for Infectious Disease"/>
            <person name="Wu L."/>
            <person name="Ma J."/>
        </authorList>
    </citation>
    <scope>NUCLEOTIDE SEQUENCE [LARGE SCALE GENOMIC DNA]</scope>
    <source>
        <strain evidence="10 11">JCM 14718</strain>
    </source>
</reference>
<feature type="domain" description="L,D-TPase catalytic" evidence="9">
    <location>
        <begin position="242"/>
        <end position="367"/>
    </location>
</feature>
<dbReference type="CDD" id="cd16913">
    <property type="entry name" value="YkuD_like"/>
    <property type="match status" value="1"/>
</dbReference>
<dbReference type="RefSeq" id="WP_344313595.1">
    <property type="nucleotide sequence ID" value="NZ_BAAANY010000025.1"/>
</dbReference>
<dbReference type="InterPro" id="IPR038063">
    <property type="entry name" value="Transpep_catalytic_dom"/>
</dbReference>
<evidence type="ECO:0000256" key="8">
    <source>
        <dbReference type="SAM" id="SignalP"/>
    </source>
</evidence>
<dbReference type="EMBL" id="BAAANY010000025">
    <property type="protein sequence ID" value="GAA1702091.1"/>
    <property type="molecule type" value="Genomic_DNA"/>
</dbReference>
<dbReference type="Gene3D" id="2.60.40.3780">
    <property type="match status" value="1"/>
</dbReference>
<dbReference type="CDD" id="cd13432">
    <property type="entry name" value="LDT_IgD_like_2"/>
    <property type="match status" value="1"/>
</dbReference>
<keyword evidence="8" id="KW-0732">Signal</keyword>
<dbReference type="PANTHER" id="PTHR30582:SF2">
    <property type="entry name" value="L,D-TRANSPEPTIDASE YCIB-RELATED"/>
    <property type="match status" value="1"/>
</dbReference>
<dbReference type="Proteomes" id="UP001500618">
    <property type="component" value="Unassembled WGS sequence"/>
</dbReference>
<dbReference type="SUPFAM" id="SSF141523">
    <property type="entry name" value="L,D-transpeptidase catalytic domain-like"/>
    <property type="match status" value="1"/>
</dbReference>
<evidence type="ECO:0000256" key="1">
    <source>
        <dbReference type="ARBA" id="ARBA00004752"/>
    </source>
</evidence>
<evidence type="ECO:0000256" key="6">
    <source>
        <dbReference type="ARBA" id="ARBA00023316"/>
    </source>
</evidence>
<evidence type="ECO:0000256" key="5">
    <source>
        <dbReference type="ARBA" id="ARBA00023315"/>
    </source>
</evidence>